<dbReference type="EMBL" id="JBHUKR010000007">
    <property type="protein sequence ID" value="MFD2418336.1"/>
    <property type="molecule type" value="Genomic_DNA"/>
</dbReference>
<reference evidence="2" key="1">
    <citation type="journal article" date="2019" name="Int. J. Syst. Evol. Microbiol.">
        <title>The Global Catalogue of Microorganisms (GCM) 10K type strain sequencing project: providing services to taxonomists for standard genome sequencing and annotation.</title>
        <authorList>
            <consortium name="The Broad Institute Genomics Platform"/>
            <consortium name="The Broad Institute Genome Sequencing Center for Infectious Disease"/>
            <person name="Wu L."/>
            <person name="Ma J."/>
        </authorList>
    </citation>
    <scope>NUCLEOTIDE SEQUENCE [LARGE SCALE GENOMIC DNA]</scope>
    <source>
        <strain evidence="2">CGMCC 4.7645</strain>
    </source>
</reference>
<name>A0ABW5FU04_9PSEU</name>
<sequence length="236" mass="25550">MKETVGLPEWRLMPEGLRDRLWVEIEPRLETRASDSWFRTMRAPLAVAASVVVLAAGAAIGLPRLRDQGGTVSAGAGSPSDVQLVNECVQATHQKLRPALNWRAGARIDVDPENGFLVVRNDDYAAICNLKNGKGEGIDYSVETRQMYGNLSAARPVEYGYSSNFDYLAKGSLHFGIVTDDVVAVSLIGPRNSATPAVVRDGTFLAETKFGEAGASPFNRIRATLKSGQVYEGPLR</sequence>
<organism evidence="1 2">
    <name type="scientific">Amycolatopsis pigmentata</name>
    <dbReference type="NCBI Taxonomy" id="450801"/>
    <lineage>
        <taxon>Bacteria</taxon>
        <taxon>Bacillati</taxon>
        <taxon>Actinomycetota</taxon>
        <taxon>Actinomycetes</taxon>
        <taxon>Pseudonocardiales</taxon>
        <taxon>Pseudonocardiaceae</taxon>
        <taxon>Amycolatopsis</taxon>
    </lineage>
</organism>
<evidence type="ECO:0000313" key="2">
    <source>
        <dbReference type="Proteomes" id="UP001597417"/>
    </source>
</evidence>
<proteinExistence type="predicted"/>
<evidence type="ECO:0000313" key="1">
    <source>
        <dbReference type="EMBL" id="MFD2418336.1"/>
    </source>
</evidence>
<gene>
    <name evidence="1" type="ORF">ACFSXZ_18595</name>
</gene>
<accession>A0ABW5FU04</accession>
<keyword evidence="2" id="KW-1185">Reference proteome</keyword>
<dbReference type="RefSeq" id="WP_378266281.1">
    <property type="nucleotide sequence ID" value="NZ_JBHUKR010000007.1"/>
</dbReference>
<protein>
    <submittedName>
        <fullName evidence="1">Uncharacterized protein</fullName>
    </submittedName>
</protein>
<comment type="caution">
    <text evidence="1">The sequence shown here is derived from an EMBL/GenBank/DDBJ whole genome shotgun (WGS) entry which is preliminary data.</text>
</comment>
<dbReference type="Proteomes" id="UP001597417">
    <property type="component" value="Unassembled WGS sequence"/>
</dbReference>